<reference evidence="4" key="1">
    <citation type="submission" date="2015-04" db="UniProtKB">
        <authorList>
            <consortium name="EnsemblPlants"/>
        </authorList>
    </citation>
    <scope>IDENTIFICATION</scope>
</reference>
<accession>A0A0E0M0E6</accession>
<dbReference type="Pfam" id="PF03195">
    <property type="entry name" value="LOB"/>
    <property type="match status" value="1"/>
</dbReference>
<dbReference type="InterPro" id="IPR004883">
    <property type="entry name" value="LOB"/>
</dbReference>
<evidence type="ECO:0000259" key="3">
    <source>
        <dbReference type="PROSITE" id="PS50891"/>
    </source>
</evidence>
<feature type="region of interest" description="Disordered" evidence="2">
    <location>
        <begin position="1"/>
        <end position="65"/>
    </location>
</feature>
<dbReference type="eggNOG" id="ENOG502RY2U">
    <property type="taxonomic scope" value="Eukaryota"/>
</dbReference>
<comment type="similarity">
    <text evidence="1">Belongs to the LOB domain-containing protein family.</text>
</comment>
<reference evidence="4" key="2">
    <citation type="submission" date="2018-05" db="EMBL/GenBank/DDBJ databases">
        <title>OpunRS2 (Oryza punctata Reference Sequence Version 2).</title>
        <authorList>
            <person name="Zhang J."/>
            <person name="Kudrna D."/>
            <person name="Lee S."/>
            <person name="Talag J."/>
            <person name="Welchert J."/>
            <person name="Wing R.A."/>
        </authorList>
    </citation>
    <scope>NUCLEOTIDE SEQUENCE [LARGE SCALE GENOMIC DNA]</scope>
</reference>
<dbReference type="AlphaFoldDB" id="A0A0E0M0E6"/>
<keyword evidence="5" id="KW-1185">Reference proteome</keyword>
<evidence type="ECO:0000256" key="2">
    <source>
        <dbReference type="SAM" id="MobiDB-lite"/>
    </source>
</evidence>
<dbReference type="STRING" id="4537.A0A0E0M0E6"/>
<evidence type="ECO:0000313" key="5">
    <source>
        <dbReference type="Proteomes" id="UP000026962"/>
    </source>
</evidence>
<dbReference type="HOGENOM" id="CLU_079196_0_0_1"/>
<dbReference type="PANTHER" id="PTHR31301">
    <property type="entry name" value="LOB DOMAIN-CONTAINING PROTEIN 4-RELATED"/>
    <property type="match status" value="1"/>
</dbReference>
<name>A0A0E0M0E6_ORYPU</name>
<proteinExistence type="inferred from homology"/>
<organism evidence="4">
    <name type="scientific">Oryza punctata</name>
    <name type="common">Red rice</name>
    <dbReference type="NCBI Taxonomy" id="4537"/>
    <lineage>
        <taxon>Eukaryota</taxon>
        <taxon>Viridiplantae</taxon>
        <taxon>Streptophyta</taxon>
        <taxon>Embryophyta</taxon>
        <taxon>Tracheophyta</taxon>
        <taxon>Spermatophyta</taxon>
        <taxon>Magnoliopsida</taxon>
        <taxon>Liliopsida</taxon>
        <taxon>Poales</taxon>
        <taxon>Poaceae</taxon>
        <taxon>BOP clade</taxon>
        <taxon>Oryzoideae</taxon>
        <taxon>Oryzeae</taxon>
        <taxon>Oryzinae</taxon>
        <taxon>Oryza</taxon>
    </lineage>
</organism>
<sequence>MTASSSTTTNSSSSVSTADTSSSNPPPPPPQHALHHHITSSASSGGGGGAPLAPRAPPRVGVGGGGVGQSQACAACKYQRRKCNADCPLARYFPADEQRRFLNAHHLFGVSKIQKTLRDTPPELHADAMQALTFEANARASDPVGGAARVVVELGRQYELLHAELVAVQHHLKLCRQQHAAAAAAAAEAANDPLVGNDPLADPAAEMLFAGAGAVVSNPNDDAMVDAFYADQQTAAGDGDGGGGLQEQFLVKDETQAVQPPPPQQPYEYLYYGTVGDEGSSHAWCSGNGGEADASPPMGLSDQLQQCQIGAAATFVEAFDVKPDLPATMEHSGSVLLEQPERKLLAAAGSSSSSAAAAAAHCQLELGCSSNAWKVGAHVN</sequence>
<dbReference type="Gramene" id="OPUNC09G06360.1">
    <property type="protein sequence ID" value="OPUNC09G06360.1"/>
    <property type="gene ID" value="OPUNC09G06360"/>
</dbReference>
<protein>
    <recommendedName>
        <fullName evidence="3">LOB domain-containing protein</fullName>
    </recommendedName>
</protein>
<dbReference type="PANTHER" id="PTHR31301:SF186">
    <property type="entry name" value="OS09G0364100 PROTEIN"/>
    <property type="match status" value="1"/>
</dbReference>
<dbReference type="PROSITE" id="PS50891">
    <property type="entry name" value="LOB"/>
    <property type="match status" value="1"/>
</dbReference>
<evidence type="ECO:0000256" key="1">
    <source>
        <dbReference type="ARBA" id="ARBA00005474"/>
    </source>
</evidence>
<dbReference type="EnsemblPlants" id="OPUNC09G06360.1">
    <property type="protein sequence ID" value="OPUNC09G06360.1"/>
    <property type="gene ID" value="OPUNC09G06360"/>
</dbReference>
<evidence type="ECO:0000313" key="4">
    <source>
        <dbReference type="EnsemblPlants" id="OPUNC09G06360.1"/>
    </source>
</evidence>
<feature type="compositionally biased region" description="Low complexity" evidence="2">
    <location>
        <begin position="1"/>
        <end position="23"/>
    </location>
</feature>
<dbReference type="OMA" id="LPATMEH"/>
<dbReference type="Proteomes" id="UP000026962">
    <property type="component" value="Chromosome 9"/>
</dbReference>
<feature type="domain" description="LOB" evidence="3">
    <location>
        <begin position="71"/>
        <end position="172"/>
    </location>
</feature>